<comment type="caution">
    <text evidence="2">The sequence shown here is derived from an EMBL/GenBank/DDBJ whole genome shotgun (WGS) entry which is preliminary data.</text>
</comment>
<evidence type="ECO:0000313" key="2">
    <source>
        <dbReference type="EMBL" id="PQQ24271.1"/>
    </source>
</evidence>
<dbReference type="AlphaFoldDB" id="A0A2S8PYL7"/>
<protein>
    <submittedName>
        <fullName evidence="2">DUF2778 domain-containing protein</fullName>
    </submittedName>
</protein>
<evidence type="ECO:0000313" key="3">
    <source>
        <dbReference type="Proteomes" id="UP000239550"/>
    </source>
</evidence>
<name>A0A2S8PYL7_9GAMM</name>
<accession>A0A2S8PYL7</accession>
<dbReference type="Proteomes" id="UP000239550">
    <property type="component" value="Unassembled WGS sequence"/>
</dbReference>
<dbReference type="RefSeq" id="WP_046396219.1">
    <property type="nucleotide sequence ID" value="NZ_CAWNTA010000111.1"/>
</dbReference>
<gene>
    <name evidence="2" type="ORF">C6H66_16060</name>
</gene>
<evidence type="ECO:0000259" key="1">
    <source>
        <dbReference type="Pfam" id="PF10908"/>
    </source>
</evidence>
<reference evidence="2 3" key="1">
    <citation type="submission" date="2018-02" db="EMBL/GenBank/DDBJ databases">
        <title>Five New Genomes of Indian Photorhabdus Isolates TSA.</title>
        <authorList>
            <person name="Dubay B."/>
            <person name="Somvanshi V.S."/>
        </authorList>
    </citation>
    <scope>NUCLEOTIDE SEQUENCE [LARGE SCALE GENOMIC DNA]</scope>
    <source>
        <strain evidence="2 3">H1</strain>
    </source>
</reference>
<proteinExistence type="predicted"/>
<dbReference type="Pfam" id="PF10908">
    <property type="entry name" value="Tlde1_dom"/>
    <property type="match status" value="1"/>
</dbReference>
<feature type="domain" description="Tlde1" evidence="1">
    <location>
        <begin position="22"/>
        <end position="107"/>
    </location>
</feature>
<organism evidence="2 3">
    <name type="scientific">Photorhabdus hindustanensis</name>
    <dbReference type="NCBI Taxonomy" id="2918802"/>
    <lineage>
        <taxon>Bacteria</taxon>
        <taxon>Pseudomonadati</taxon>
        <taxon>Pseudomonadota</taxon>
        <taxon>Gammaproteobacteria</taxon>
        <taxon>Enterobacterales</taxon>
        <taxon>Morganellaceae</taxon>
        <taxon>Photorhabdus</taxon>
    </lineage>
</organism>
<dbReference type="InterPro" id="IPR021225">
    <property type="entry name" value="Tlde1_dom"/>
</dbReference>
<dbReference type="EMBL" id="PUWT01000045">
    <property type="protein sequence ID" value="PQQ24271.1"/>
    <property type="molecule type" value="Genomic_DNA"/>
</dbReference>
<sequence>MTWIYQQYSGEIYHDTKLIGHGWSGQGIHKNNPASEGIKNLGPIPRGYYKITGENNSKGPMTIILDPCSCNDMHGRSAFRIHGASRKDPQHSSEGCIILNRDIRREILLSHDTDLVVE</sequence>
<keyword evidence="3" id="KW-1185">Reference proteome</keyword>